<evidence type="ECO:0000313" key="1">
    <source>
        <dbReference type="EMBL" id="CAH3198891.1"/>
    </source>
</evidence>
<organism evidence="1 2">
    <name type="scientific">Porites evermanni</name>
    <dbReference type="NCBI Taxonomy" id="104178"/>
    <lineage>
        <taxon>Eukaryota</taxon>
        <taxon>Metazoa</taxon>
        <taxon>Cnidaria</taxon>
        <taxon>Anthozoa</taxon>
        <taxon>Hexacorallia</taxon>
        <taxon>Scleractinia</taxon>
        <taxon>Fungiina</taxon>
        <taxon>Poritidae</taxon>
        <taxon>Porites</taxon>
    </lineage>
</organism>
<comment type="caution">
    <text evidence="1">The sequence shown here is derived from an EMBL/GenBank/DDBJ whole genome shotgun (WGS) entry which is preliminary data.</text>
</comment>
<dbReference type="InterPro" id="IPR036691">
    <property type="entry name" value="Endo/exonu/phosph_ase_sf"/>
</dbReference>
<proteinExistence type="predicted"/>
<sequence length="172" mass="19214">MQSQTLDLLALSETRLDNTFTDSAVSIDAVTGAEVVVVLPCMYVRNVIDFKIRPDLSDPDLEFLCTEIQKPRAKPFLISNWYRPPNSPIELFDKFEVLLAKIEAENVESNIIGDINCDMMAVTPANETRHLIELCEFTKSLIDLFLTNEPVKFATSGVSPIGCSDHSLIYVS</sequence>
<gene>
    <name evidence="1" type="ORF">PEVE_00037372</name>
</gene>
<keyword evidence="2" id="KW-1185">Reference proteome</keyword>
<feature type="non-terminal residue" evidence="1">
    <location>
        <position position="172"/>
    </location>
</feature>
<dbReference type="SUPFAM" id="SSF56219">
    <property type="entry name" value="DNase I-like"/>
    <property type="match status" value="1"/>
</dbReference>
<name>A0ABN8T3L5_9CNID</name>
<protein>
    <recommendedName>
        <fullName evidence="3">Endonuclease/exonuclease/phosphatase domain-containing protein</fullName>
    </recommendedName>
</protein>
<dbReference type="Proteomes" id="UP001159427">
    <property type="component" value="Unassembled WGS sequence"/>
</dbReference>
<reference evidence="1 2" key="1">
    <citation type="submission" date="2022-05" db="EMBL/GenBank/DDBJ databases">
        <authorList>
            <consortium name="Genoscope - CEA"/>
            <person name="William W."/>
        </authorList>
    </citation>
    <scope>NUCLEOTIDE SEQUENCE [LARGE SCALE GENOMIC DNA]</scope>
</reference>
<evidence type="ECO:0000313" key="2">
    <source>
        <dbReference type="Proteomes" id="UP001159427"/>
    </source>
</evidence>
<accession>A0ABN8T3L5</accession>
<dbReference type="EMBL" id="CALNXI010006110">
    <property type="protein sequence ID" value="CAH3198891.1"/>
    <property type="molecule type" value="Genomic_DNA"/>
</dbReference>
<dbReference type="Gene3D" id="3.60.10.10">
    <property type="entry name" value="Endonuclease/exonuclease/phosphatase"/>
    <property type="match status" value="1"/>
</dbReference>
<evidence type="ECO:0008006" key="3">
    <source>
        <dbReference type="Google" id="ProtNLM"/>
    </source>
</evidence>